<dbReference type="AlphaFoldDB" id="A0AAD5QJ01"/>
<accession>A0AAD5QJ01</accession>
<evidence type="ECO:0000313" key="1">
    <source>
        <dbReference type="EMBL" id="KAJ1350200.1"/>
    </source>
</evidence>
<keyword evidence="2" id="KW-1185">Reference proteome</keyword>
<dbReference type="Proteomes" id="UP001196413">
    <property type="component" value="Unassembled WGS sequence"/>
</dbReference>
<evidence type="ECO:0000313" key="2">
    <source>
        <dbReference type="Proteomes" id="UP001196413"/>
    </source>
</evidence>
<name>A0AAD5QJ01_PARTN</name>
<proteinExistence type="predicted"/>
<dbReference type="EMBL" id="JAHQIW010000813">
    <property type="protein sequence ID" value="KAJ1350200.1"/>
    <property type="molecule type" value="Genomic_DNA"/>
</dbReference>
<organism evidence="1 2">
    <name type="scientific">Parelaphostrongylus tenuis</name>
    <name type="common">Meningeal worm</name>
    <dbReference type="NCBI Taxonomy" id="148309"/>
    <lineage>
        <taxon>Eukaryota</taxon>
        <taxon>Metazoa</taxon>
        <taxon>Ecdysozoa</taxon>
        <taxon>Nematoda</taxon>
        <taxon>Chromadorea</taxon>
        <taxon>Rhabditida</taxon>
        <taxon>Rhabditina</taxon>
        <taxon>Rhabditomorpha</taxon>
        <taxon>Strongyloidea</taxon>
        <taxon>Metastrongylidae</taxon>
        <taxon>Parelaphostrongylus</taxon>
    </lineage>
</organism>
<comment type="caution">
    <text evidence="1">The sequence shown here is derived from an EMBL/GenBank/DDBJ whole genome shotgun (WGS) entry which is preliminary data.</text>
</comment>
<gene>
    <name evidence="1" type="ORF">KIN20_005934</name>
</gene>
<sequence length="75" mass="8803">MDQAFNSTPKNFTPDFEKLNRLNARNLLSFMPHCLCFCSLDSLENSDFDDNRDLLHDPHIMSNYGKITMFCIWIV</sequence>
<protein>
    <submittedName>
        <fullName evidence="1">Uncharacterized protein</fullName>
    </submittedName>
</protein>
<reference evidence="1" key="1">
    <citation type="submission" date="2021-06" db="EMBL/GenBank/DDBJ databases">
        <title>Parelaphostrongylus tenuis whole genome reference sequence.</title>
        <authorList>
            <person name="Garwood T.J."/>
            <person name="Larsen P.A."/>
            <person name="Fountain-Jones N.M."/>
            <person name="Garbe J.R."/>
            <person name="Macchietto M.G."/>
            <person name="Kania S.A."/>
            <person name="Gerhold R.W."/>
            <person name="Richards J.E."/>
            <person name="Wolf T.M."/>
        </authorList>
    </citation>
    <scope>NUCLEOTIDE SEQUENCE</scope>
    <source>
        <strain evidence="1">MNPRO001-30</strain>
        <tissue evidence="1">Meninges</tissue>
    </source>
</reference>